<evidence type="ECO:0000313" key="5">
    <source>
        <dbReference type="EMBL" id="MBM9509125.1"/>
    </source>
</evidence>
<dbReference type="Gene3D" id="2.40.110.10">
    <property type="entry name" value="Butyryl-CoA Dehydrogenase, subunit A, domain 2"/>
    <property type="match status" value="1"/>
</dbReference>
<dbReference type="Gene3D" id="1.20.140.10">
    <property type="entry name" value="Butyryl-CoA Dehydrogenase, subunit A, domain 3"/>
    <property type="match status" value="1"/>
</dbReference>
<keyword evidence="1" id="KW-0560">Oxidoreductase</keyword>
<feature type="region of interest" description="Disordered" evidence="2">
    <location>
        <begin position="1"/>
        <end position="21"/>
    </location>
</feature>
<proteinExistence type="predicted"/>
<feature type="domain" description="Acyl-CoA dehydrogenase C-terminal" evidence="4">
    <location>
        <begin position="253"/>
        <end position="381"/>
    </location>
</feature>
<comment type="caution">
    <text evidence="5">The sequence shown here is derived from an EMBL/GenBank/DDBJ whole genome shotgun (WGS) entry which is preliminary data.</text>
</comment>
<accession>A0ABS2U0K8</accession>
<dbReference type="InterPro" id="IPR013107">
    <property type="entry name" value="Acyl-CoA_DH_C"/>
</dbReference>
<dbReference type="InterPro" id="IPR036250">
    <property type="entry name" value="AcylCo_DH-like_C"/>
</dbReference>
<evidence type="ECO:0000259" key="3">
    <source>
        <dbReference type="Pfam" id="PF02771"/>
    </source>
</evidence>
<dbReference type="PANTHER" id="PTHR43884:SF12">
    <property type="entry name" value="ISOVALERYL-COA DEHYDROGENASE, MITOCHONDRIAL-RELATED"/>
    <property type="match status" value="1"/>
</dbReference>
<protein>
    <submittedName>
        <fullName evidence="5">Acyl-CoA dehydrogenase family protein</fullName>
    </submittedName>
</protein>
<dbReference type="Proteomes" id="UP000749040">
    <property type="component" value="Unassembled WGS sequence"/>
</dbReference>
<sequence>MSIATPPAPALLRSPDPSPETADWVGRVEAVADVIESHRATAEEQRFTPTEVMDALRAAGFHRMTASREFGGGQVAISTASAVLQALSRHDGSLGWQMAVQGAVARVSDYLPEPTSRKLFKDHTGLVIGGVNPSGAAEAVEGGYLLSGRWGNGSGYRHADWLVTTAFVTQDGQRRIGPDGIPEIRMLFVPKSETRMHDTWRTLGMRGTGSDDFDVPGTFVATEYTVSNADLFLPPPARPSRAYPVSYYDFGIGAAAVTLGIAQDALASFKELALAKTPAASGTTLAGSHTAQEKLARLEMRIRLAEVLLADTIGELTAHGEDGGQGLSALVRITSATVAEHAVEAVDGLYRLAGSSSMFTGSRLEKCFRDVNSAAKHITVSSSHFETVGQYLLGGPLVYRR</sequence>
<evidence type="ECO:0000256" key="2">
    <source>
        <dbReference type="SAM" id="MobiDB-lite"/>
    </source>
</evidence>
<organism evidence="5 6">
    <name type="scientific">Actinacidiphila acididurans</name>
    <dbReference type="NCBI Taxonomy" id="2784346"/>
    <lineage>
        <taxon>Bacteria</taxon>
        <taxon>Bacillati</taxon>
        <taxon>Actinomycetota</taxon>
        <taxon>Actinomycetes</taxon>
        <taxon>Kitasatosporales</taxon>
        <taxon>Streptomycetaceae</taxon>
        <taxon>Actinacidiphila</taxon>
    </lineage>
</organism>
<dbReference type="Pfam" id="PF08028">
    <property type="entry name" value="Acyl-CoA_dh_2"/>
    <property type="match status" value="1"/>
</dbReference>
<evidence type="ECO:0000259" key="4">
    <source>
        <dbReference type="Pfam" id="PF08028"/>
    </source>
</evidence>
<evidence type="ECO:0000313" key="6">
    <source>
        <dbReference type="Proteomes" id="UP000749040"/>
    </source>
</evidence>
<dbReference type="PIRSF" id="PIRSF016578">
    <property type="entry name" value="HsaA"/>
    <property type="match status" value="1"/>
</dbReference>
<dbReference type="EMBL" id="JADKYB010000022">
    <property type="protein sequence ID" value="MBM9509125.1"/>
    <property type="molecule type" value="Genomic_DNA"/>
</dbReference>
<dbReference type="SUPFAM" id="SSF47203">
    <property type="entry name" value="Acyl-CoA dehydrogenase C-terminal domain-like"/>
    <property type="match status" value="1"/>
</dbReference>
<dbReference type="InterPro" id="IPR046373">
    <property type="entry name" value="Acyl-CoA_Oxase/DH_mid-dom_sf"/>
</dbReference>
<dbReference type="InterPro" id="IPR009100">
    <property type="entry name" value="AcylCoA_DH/oxidase_NM_dom_sf"/>
</dbReference>
<feature type="domain" description="Acyl-CoA dehydrogenase/oxidase N-terminal" evidence="3">
    <location>
        <begin position="31"/>
        <end position="104"/>
    </location>
</feature>
<dbReference type="Pfam" id="PF02771">
    <property type="entry name" value="Acyl-CoA_dh_N"/>
    <property type="match status" value="1"/>
</dbReference>
<dbReference type="InterPro" id="IPR013786">
    <property type="entry name" value="AcylCoA_DH/ox_N"/>
</dbReference>
<gene>
    <name evidence="5" type="ORF">ITX44_32175</name>
</gene>
<reference evidence="5 6" key="1">
    <citation type="submission" date="2021-01" db="EMBL/GenBank/DDBJ databases">
        <title>Streptomyces acididurans sp. nov., isolated from a peat swamp forest soil.</title>
        <authorList>
            <person name="Chantavorakit T."/>
            <person name="Duangmal K."/>
        </authorList>
    </citation>
    <scope>NUCLEOTIDE SEQUENCE [LARGE SCALE GENOMIC DNA]</scope>
    <source>
        <strain evidence="5 6">KK5PA1</strain>
    </source>
</reference>
<dbReference type="RefSeq" id="WP_205361804.1">
    <property type="nucleotide sequence ID" value="NZ_JADKYB010000022.1"/>
</dbReference>
<dbReference type="SUPFAM" id="SSF56645">
    <property type="entry name" value="Acyl-CoA dehydrogenase NM domain-like"/>
    <property type="match status" value="1"/>
</dbReference>
<dbReference type="PANTHER" id="PTHR43884">
    <property type="entry name" value="ACYL-COA DEHYDROGENASE"/>
    <property type="match status" value="1"/>
</dbReference>
<evidence type="ECO:0000256" key="1">
    <source>
        <dbReference type="ARBA" id="ARBA00023002"/>
    </source>
</evidence>
<dbReference type="Gene3D" id="1.10.540.10">
    <property type="entry name" value="Acyl-CoA dehydrogenase/oxidase, N-terminal domain"/>
    <property type="match status" value="1"/>
</dbReference>
<name>A0ABS2U0K8_9ACTN</name>
<keyword evidence="6" id="KW-1185">Reference proteome</keyword>
<dbReference type="InterPro" id="IPR037069">
    <property type="entry name" value="AcylCoA_DH/ox_N_sf"/>
</dbReference>